<evidence type="ECO:0000313" key="1">
    <source>
        <dbReference type="EMBL" id="KAF5533292.1"/>
    </source>
</evidence>
<evidence type="ECO:0000313" key="2">
    <source>
        <dbReference type="Proteomes" id="UP000522262"/>
    </source>
</evidence>
<proteinExistence type="predicted"/>
<dbReference type="GO" id="GO:0003824">
    <property type="term" value="F:catalytic activity"/>
    <property type="evidence" value="ECO:0007669"/>
    <property type="project" value="InterPro"/>
</dbReference>
<dbReference type="Gene3D" id="3.40.50.1580">
    <property type="entry name" value="Nucleoside phosphorylase domain"/>
    <property type="match status" value="1"/>
</dbReference>
<dbReference type="InterPro" id="IPR035994">
    <property type="entry name" value="Nucleoside_phosphorylase_sf"/>
</dbReference>
<protein>
    <submittedName>
        <fullName evidence="1">Calcium-independent phospholipase A2</fullName>
    </submittedName>
</protein>
<dbReference type="SUPFAM" id="SSF52540">
    <property type="entry name" value="P-loop containing nucleoside triphosphate hydrolases"/>
    <property type="match status" value="1"/>
</dbReference>
<dbReference type="InterPro" id="IPR027417">
    <property type="entry name" value="P-loop_NTPase"/>
</dbReference>
<gene>
    <name evidence="1" type="ORF">FMEXI_11897</name>
</gene>
<dbReference type="Gene3D" id="3.40.50.300">
    <property type="entry name" value="P-loop containing nucleotide triphosphate hydrolases"/>
    <property type="match status" value="1"/>
</dbReference>
<sequence>MKELDPTLYTIVWIAPLEIEAQAALHMLDNLHDGRFPVNRGDDYIFSAGDINGHNIIIATLPAGQEYGTGSAAALASQIKKFFTNLWCGLLVGVAAGLPNLKKTPPIDIRLGDVLVGLIEGDSAGLVAYDLGKETSKGFQLLRSGRVLASTETVTRSAIGNIKIKAPDDTDAFIPFYESVKDKKHSRGTFADPGQDKDVFYDIGDDGVDSPVQRMQRATDRRTRTWYGSIGSGDKVTKNTLKRNEIRDRYGVIGLEMEAAGTMNRIPVGVIRGVCDYADEHKNKDWQPYAAAMAAAYAKALIYELGPGKVMTSSSMTNEATLCGTILCDLPPTTDRFFGRETELLEMAKCLEATNQRRGVVLCGISGSGKTQLVREYVAQRGGKFSAILWIDASSEESIEESFSSCSSRIHEHNPEFRAGRDRTPPRQLVLEWLRTTPGKNWLTVIDNANGPIPNKRLLGPFLDMNHGSLCAISTNQVTATALRLKQILVEHLEARASQSLLLWRAYENDLEREADGKPTLSFFLARC</sequence>
<dbReference type="PANTHER" id="PTHR46082:SF11">
    <property type="entry name" value="AAA+ ATPASE DOMAIN-CONTAINING PROTEIN-RELATED"/>
    <property type="match status" value="1"/>
</dbReference>
<name>A0A8H5IC43_9HYPO</name>
<dbReference type="PANTHER" id="PTHR46082">
    <property type="entry name" value="ATP/GTP-BINDING PROTEIN-RELATED"/>
    <property type="match status" value="1"/>
</dbReference>
<organism evidence="1 2">
    <name type="scientific">Fusarium mexicanum</name>
    <dbReference type="NCBI Taxonomy" id="751941"/>
    <lineage>
        <taxon>Eukaryota</taxon>
        <taxon>Fungi</taxon>
        <taxon>Dikarya</taxon>
        <taxon>Ascomycota</taxon>
        <taxon>Pezizomycotina</taxon>
        <taxon>Sordariomycetes</taxon>
        <taxon>Hypocreomycetidae</taxon>
        <taxon>Hypocreales</taxon>
        <taxon>Nectriaceae</taxon>
        <taxon>Fusarium</taxon>
        <taxon>Fusarium fujikuroi species complex</taxon>
    </lineage>
</organism>
<dbReference type="EMBL" id="JAAOAM010000338">
    <property type="protein sequence ID" value="KAF5533292.1"/>
    <property type="molecule type" value="Genomic_DNA"/>
</dbReference>
<dbReference type="InterPro" id="IPR053137">
    <property type="entry name" value="NLR-like"/>
</dbReference>
<dbReference type="GO" id="GO:0009116">
    <property type="term" value="P:nucleoside metabolic process"/>
    <property type="evidence" value="ECO:0007669"/>
    <property type="project" value="InterPro"/>
</dbReference>
<dbReference type="SUPFAM" id="SSF53167">
    <property type="entry name" value="Purine and uridine phosphorylases"/>
    <property type="match status" value="1"/>
</dbReference>
<accession>A0A8H5IC43</accession>
<dbReference type="Proteomes" id="UP000522262">
    <property type="component" value="Unassembled WGS sequence"/>
</dbReference>
<dbReference type="AlphaFoldDB" id="A0A8H5IC43"/>
<comment type="caution">
    <text evidence="1">The sequence shown here is derived from an EMBL/GenBank/DDBJ whole genome shotgun (WGS) entry which is preliminary data.</text>
</comment>
<reference evidence="1 2" key="1">
    <citation type="submission" date="2020-05" db="EMBL/GenBank/DDBJ databases">
        <title>Identification and distribution of gene clusters putatively required for synthesis of sphingolipid metabolism inhibitors in phylogenetically diverse species of the filamentous fungus Fusarium.</title>
        <authorList>
            <person name="Kim H.-S."/>
            <person name="Busman M."/>
            <person name="Brown D.W."/>
            <person name="Divon H."/>
            <person name="Uhlig S."/>
            <person name="Proctor R.H."/>
        </authorList>
    </citation>
    <scope>NUCLEOTIDE SEQUENCE [LARGE SCALE GENOMIC DNA]</scope>
    <source>
        <strain evidence="1 2">NRRL 53147</strain>
    </source>
</reference>
<keyword evidence="2" id="KW-1185">Reference proteome</keyword>